<proteinExistence type="predicted"/>
<comment type="caution">
    <text evidence="3">The sequence shown here is derived from an EMBL/GenBank/DDBJ whole genome shotgun (WGS) entry which is preliminary data.</text>
</comment>
<dbReference type="Gene3D" id="2.10.60.10">
    <property type="entry name" value="CD59"/>
    <property type="match status" value="1"/>
</dbReference>
<dbReference type="EMBL" id="JARKIK010000068">
    <property type="protein sequence ID" value="KAK8729290.1"/>
    <property type="molecule type" value="Genomic_DNA"/>
</dbReference>
<evidence type="ECO:0000256" key="1">
    <source>
        <dbReference type="ARBA" id="ARBA00022729"/>
    </source>
</evidence>
<dbReference type="InterPro" id="IPR045860">
    <property type="entry name" value="Snake_toxin-like_sf"/>
</dbReference>
<dbReference type="AlphaFoldDB" id="A0AAW0WE50"/>
<name>A0AAW0WE50_CHEQU</name>
<reference evidence="3 4" key="1">
    <citation type="journal article" date="2024" name="BMC Genomics">
        <title>Genome assembly of redclaw crayfish (Cherax quadricarinatus) provides insights into its immune adaptation and hypoxia tolerance.</title>
        <authorList>
            <person name="Liu Z."/>
            <person name="Zheng J."/>
            <person name="Li H."/>
            <person name="Fang K."/>
            <person name="Wang S."/>
            <person name="He J."/>
            <person name="Zhou D."/>
            <person name="Weng S."/>
            <person name="Chi M."/>
            <person name="Gu Z."/>
            <person name="He J."/>
            <person name="Li F."/>
            <person name="Wang M."/>
        </authorList>
    </citation>
    <scope>NUCLEOTIDE SEQUENCE [LARGE SCALE GENOMIC DNA]</scope>
    <source>
        <strain evidence="3">ZL_2023a</strain>
    </source>
</reference>
<dbReference type="InterPro" id="IPR018363">
    <property type="entry name" value="CD59_antigen_CS"/>
</dbReference>
<evidence type="ECO:0000313" key="4">
    <source>
        <dbReference type="Proteomes" id="UP001445076"/>
    </source>
</evidence>
<evidence type="ECO:0008006" key="5">
    <source>
        <dbReference type="Google" id="ProtNLM"/>
    </source>
</evidence>
<evidence type="ECO:0000313" key="3">
    <source>
        <dbReference type="EMBL" id="KAK8729290.1"/>
    </source>
</evidence>
<protein>
    <recommendedName>
        <fullName evidence="5">UPAR/Ly6 domain-containing protein</fullName>
    </recommendedName>
</protein>
<sequence length="146" mass="16178">TLLGPFCILILFLVSPGNSLRCINCTSLRDARCLDGVGSEQECADTENYCVSYTGYLKKGQAQVLFRACTETNMSHFCGVHFENLTHNRVERLIACYRTCNTDLCNTHHMEYINQSTTAVFHSLPLAATALLAAVSTLAFRLCLDT</sequence>
<feature type="non-terminal residue" evidence="3">
    <location>
        <position position="1"/>
    </location>
</feature>
<evidence type="ECO:0000256" key="2">
    <source>
        <dbReference type="SAM" id="SignalP"/>
    </source>
</evidence>
<organism evidence="3 4">
    <name type="scientific">Cherax quadricarinatus</name>
    <name type="common">Australian red claw crayfish</name>
    <dbReference type="NCBI Taxonomy" id="27406"/>
    <lineage>
        <taxon>Eukaryota</taxon>
        <taxon>Metazoa</taxon>
        <taxon>Ecdysozoa</taxon>
        <taxon>Arthropoda</taxon>
        <taxon>Crustacea</taxon>
        <taxon>Multicrustacea</taxon>
        <taxon>Malacostraca</taxon>
        <taxon>Eumalacostraca</taxon>
        <taxon>Eucarida</taxon>
        <taxon>Decapoda</taxon>
        <taxon>Pleocyemata</taxon>
        <taxon>Astacidea</taxon>
        <taxon>Parastacoidea</taxon>
        <taxon>Parastacidae</taxon>
        <taxon>Cherax</taxon>
    </lineage>
</organism>
<accession>A0AAW0WE50</accession>
<dbReference type="Proteomes" id="UP001445076">
    <property type="component" value="Unassembled WGS sequence"/>
</dbReference>
<gene>
    <name evidence="3" type="ORF">OTU49_008745</name>
</gene>
<dbReference type="SUPFAM" id="SSF57302">
    <property type="entry name" value="Snake toxin-like"/>
    <property type="match status" value="1"/>
</dbReference>
<dbReference type="PROSITE" id="PS00983">
    <property type="entry name" value="LY6_UPAR"/>
    <property type="match status" value="1"/>
</dbReference>
<keyword evidence="4" id="KW-1185">Reference proteome</keyword>
<keyword evidence="1 2" id="KW-0732">Signal</keyword>
<feature type="chain" id="PRO_5043956979" description="UPAR/Ly6 domain-containing protein" evidence="2">
    <location>
        <begin position="20"/>
        <end position="146"/>
    </location>
</feature>
<feature type="signal peptide" evidence="2">
    <location>
        <begin position="1"/>
        <end position="19"/>
    </location>
</feature>